<dbReference type="GO" id="GO:0019491">
    <property type="term" value="P:ectoine biosynthetic process"/>
    <property type="evidence" value="ECO:0007669"/>
    <property type="project" value="UniProtKB-UniPathway"/>
</dbReference>
<keyword evidence="7 9" id="KW-0012">Acyltransferase</keyword>
<dbReference type="PROSITE" id="PS51186">
    <property type="entry name" value="GNAT"/>
    <property type="match status" value="1"/>
</dbReference>
<comment type="catalytic activity">
    <reaction evidence="8 9">
        <text>L-2,4-diaminobutanoate + acetyl-CoA = (2S)-4-acetamido-2-aminobutanoate + CoA + H(+)</text>
        <dbReference type="Rhea" id="RHEA:16901"/>
        <dbReference type="ChEBI" id="CHEBI:15378"/>
        <dbReference type="ChEBI" id="CHEBI:57287"/>
        <dbReference type="ChEBI" id="CHEBI:57288"/>
        <dbReference type="ChEBI" id="CHEBI:58761"/>
        <dbReference type="ChEBI" id="CHEBI:58929"/>
        <dbReference type="EC" id="2.3.1.178"/>
    </reaction>
</comment>
<feature type="region of interest" description="Disordered" evidence="10">
    <location>
        <begin position="1"/>
        <end position="21"/>
    </location>
</feature>
<organism evidence="12 13">
    <name type="scientific">Brachybacterium endophyticum</name>
    <dbReference type="NCBI Taxonomy" id="2182385"/>
    <lineage>
        <taxon>Bacteria</taxon>
        <taxon>Bacillati</taxon>
        <taxon>Actinomycetota</taxon>
        <taxon>Actinomycetes</taxon>
        <taxon>Micrococcales</taxon>
        <taxon>Dermabacteraceae</taxon>
        <taxon>Brachybacterium</taxon>
    </lineage>
</organism>
<evidence type="ECO:0000256" key="5">
    <source>
        <dbReference type="ARBA" id="ARBA00017935"/>
    </source>
</evidence>
<comment type="similarity">
    <text evidence="3 9">Belongs to the acetyltransferase family. EctA subfamily.</text>
</comment>
<evidence type="ECO:0000313" key="13">
    <source>
        <dbReference type="Proteomes" id="UP000245590"/>
    </source>
</evidence>
<dbReference type="UniPathway" id="UPA00067">
    <property type="reaction ID" value="UER00122"/>
</dbReference>
<comment type="caution">
    <text evidence="12">The sequence shown here is derived from an EMBL/GenBank/DDBJ whole genome shotgun (WGS) entry which is preliminary data.</text>
</comment>
<dbReference type="AlphaFoldDB" id="A0A2U2RMI4"/>
<keyword evidence="13" id="KW-1185">Reference proteome</keyword>
<evidence type="ECO:0000256" key="3">
    <source>
        <dbReference type="ARBA" id="ARBA00010712"/>
    </source>
</evidence>
<reference evidence="12 13" key="1">
    <citation type="submission" date="2018-05" db="EMBL/GenBank/DDBJ databases">
        <title>Brachybacterium sp. M1HQ-2T, whole genome shotgun sequence.</title>
        <authorList>
            <person name="Tuo L."/>
        </authorList>
    </citation>
    <scope>NUCLEOTIDE SEQUENCE [LARGE SCALE GENOMIC DNA]</scope>
    <source>
        <strain evidence="12 13">M1HQ-2</strain>
    </source>
</reference>
<dbReference type="NCBIfam" id="TIGR02406">
    <property type="entry name" value="ectoine_EctA"/>
    <property type="match status" value="1"/>
</dbReference>
<name>A0A2U2RMI4_9MICO</name>
<dbReference type="InterPro" id="IPR000182">
    <property type="entry name" value="GNAT_dom"/>
</dbReference>
<dbReference type="EMBL" id="QFKX01000002">
    <property type="protein sequence ID" value="PWH07087.1"/>
    <property type="molecule type" value="Genomic_DNA"/>
</dbReference>
<evidence type="ECO:0000256" key="9">
    <source>
        <dbReference type="RuleBase" id="RU365045"/>
    </source>
</evidence>
<protein>
    <recommendedName>
        <fullName evidence="5 9">L-2,4-diaminobutyric acid acetyltransferase</fullName>
        <shortName evidence="9">DABA acetyltransferase</shortName>
        <ecNumber evidence="4 9">2.3.1.178</ecNumber>
    </recommendedName>
</protein>
<dbReference type="InterPro" id="IPR016181">
    <property type="entry name" value="Acyl_CoA_acyltransferase"/>
</dbReference>
<dbReference type="SUPFAM" id="SSF55729">
    <property type="entry name" value="Acyl-CoA N-acyltransferases (Nat)"/>
    <property type="match status" value="1"/>
</dbReference>
<evidence type="ECO:0000256" key="7">
    <source>
        <dbReference type="ARBA" id="ARBA00023315"/>
    </source>
</evidence>
<dbReference type="InterPro" id="IPR012772">
    <property type="entry name" value="Ectoine_EctA"/>
</dbReference>
<proteinExistence type="inferred from homology"/>
<evidence type="ECO:0000256" key="6">
    <source>
        <dbReference type="ARBA" id="ARBA00022679"/>
    </source>
</evidence>
<accession>A0A2U2RMI4</accession>
<dbReference type="CDD" id="cd04301">
    <property type="entry name" value="NAT_SF"/>
    <property type="match status" value="1"/>
</dbReference>
<dbReference type="Gene3D" id="3.40.630.30">
    <property type="match status" value="1"/>
</dbReference>
<evidence type="ECO:0000259" key="11">
    <source>
        <dbReference type="PROSITE" id="PS51186"/>
    </source>
</evidence>
<dbReference type="GO" id="GO:0033816">
    <property type="term" value="F:diaminobutyrate acetyltransferase activity"/>
    <property type="evidence" value="ECO:0007669"/>
    <property type="project" value="UniProtKB-EC"/>
</dbReference>
<dbReference type="EC" id="2.3.1.178" evidence="4 9"/>
<keyword evidence="6 9" id="KW-0808">Transferase</keyword>
<dbReference type="Pfam" id="PF00583">
    <property type="entry name" value="Acetyltransf_1"/>
    <property type="match status" value="1"/>
</dbReference>
<comment type="function">
    <text evidence="1 9">Catalyzes the acetylation of L-2,4-diaminobutyrate (DABA) to gamma-N-acetyl-alpha,gamma-diaminobutyric acid (ADABA) with acetyl coenzyme A.</text>
</comment>
<dbReference type="OrthoDB" id="2436196at2"/>
<evidence type="ECO:0000256" key="2">
    <source>
        <dbReference type="ARBA" id="ARBA00004978"/>
    </source>
</evidence>
<evidence type="ECO:0000256" key="10">
    <source>
        <dbReference type="SAM" id="MobiDB-lite"/>
    </source>
</evidence>
<sequence>MDHQPNHHSETPQSSGDDRIRILPPAADHGAAMWRVARDSGTLDLNTSYAYLLMARDFAATTRVALQDGEVVGFVLGYRRPDAPQTLFVWQIAVDDVARGRRIGARLLDSLVDDLSDVTTLETTITADNAASNRLFASFAERHGAAHSTQPLFAEADFPDEGHPTEHLHVIGDLGSTH</sequence>
<evidence type="ECO:0000313" key="12">
    <source>
        <dbReference type="EMBL" id="PWH07087.1"/>
    </source>
</evidence>
<evidence type="ECO:0000256" key="1">
    <source>
        <dbReference type="ARBA" id="ARBA00003741"/>
    </source>
</evidence>
<gene>
    <name evidence="9 12" type="primary">ectA</name>
    <name evidence="12" type="ORF">DEO23_08740</name>
</gene>
<evidence type="ECO:0000256" key="4">
    <source>
        <dbReference type="ARBA" id="ARBA00012355"/>
    </source>
</evidence>
<evidence type="ECO:0000256" key="8">
    <source>
        <dbReference type="ARBA" id="ARBA00048924"/>
    </source>
</evidence>
<dbReference type="Proteomes" id="UP000245590">
    <property type="component" value="Unassembled WGS sequence"/>
</dbReference>
<comment type="pathway">
    <text evidence="2 9">Amine and polyamine biosynthesis; ectoine biosynthesis; L-ectoine from L-aspartate 4-semialdehyde: step 2/3.</text>
</comment>
<feature type="domain" description="N-acetyltransferase" evidence="11">
    <location>
        <begin position="20"/>
        <end position="175"/>
    </location>
</feature>